<protein>
    <submittedName>
        <fullName evidence="3">Aldo/keto reductase</fullName>
    </submittedName>
</protein>
<dbReference type="EMBL" id="JBHLUH010000004">
    <property type="protein sequence ID" value="MFC0526654.1"/>
    <property type="molecule type" value="Genomic_DNA"/>
</dbReference>
<dbReference type="Pfam" id="PF00248">
    <property type="entry name" value="Aldo_ket_red"/>
    <property type="match status" value="1"/>
</dbReference>
<dbReference type="InterPro" id="IPR018170">
    <property type="entry name" value="Aldo/ket_reductase_CS"/>
</dbReference>
<keyword evidence="4" id="KW-1185">Reference proteome</keyword>
<dbReference type="PANTHER" id="PTHR43625">
    <property type="entry name" value="AFLATOXIN B1 ALDEHYDE REDUCTASE"/>
    <property type="match status" value="1"/>
</dbReference>
<dbReference type="InterPro" id="IPR023210">
    <property type="entry name" value="NADP_OxRdtase_dom"/>
</dbReference>
<organism evidence="3 4">
    <name type="scientific">Phytohabitans kaempferiae</name>
    <dbReference type="NCBI Taxonomy" id="1620943"/>
    <lineage>
        <taxon>Bacteria</taxon>
        <taxon>Bacillati</taxon>
        <taxon>Actinomycetota</taxon>
        <taxon>Actinomycetes</taxon>
        <taxon>Micromonosporales</taxon>
        <taxon>Micromonosporaceae</taxon>
    </lineage>
</organism>
<dbReference type="PANTHER" id="PTHR43625:SF40">
    <property type="entry name" value="ALDO-KETO REDUCTASE YAKC [NADP(+)]"/>
    <property type="match status" value="1"/>
</dbReference>
<evidence type="ECO:0000256" key="1">
    <source>
        <dbReference type="ARBA" id="ARBA00023002"/>
    </source>
</evidence>
<dbReference type="RefSeq" id="WP_377244931.1">
    <property type="nucleotide sequence ID" value="NZ_JBHLUH010000004.1"/>
</dbReference>
<comment type="caution">
    <text evidence="3">The sequence shown here is derived from an EMBL/GenBank/DDBJ whole genome shotgun (WGS) entry which is preliminary data.</text>
</comment>
<dbReference type="PROSITE" id="PS00062">
    <property type="entry name" value="ALDOKETO_REDUCTASE_2"/>
    <property type="match status" value="1"/>
</dbReference>
<gene>
    <name evidence="3" type="ORF">ACFFIA_03175</name>
</gene>
<evidence type="ECO:0000313" key="3">
    <source>
        <dbReference type="EMBL" id="MFC0526654.1"/>
    </source>
</evidence>
<sequence length="289" mass="30407">MHLAGREVGGIGLGLLPLAAEGRPDYDDAVATVRHAVEVGVPFLDTADCYGLTSHDHGYGERLAAAALATFGPGWPDRVLIATKGGLLRGETGGWINDARPEHLFRACDASLQRLGLESIPLYQLHRPDPAVPIEESVGALGELRRQGKIQHIGVSNFSVDMIERVRPIAPISSVQNRLSLFDREELATVAHCQRLGIAFLAWGPLGGRRRAPRLAAALPALAPVAARHGATPHEIALAWLLAQGPNVVAIPGCTTPSMVDSARSAATVRLSGADLAEVTAAVAAEEPA</sequence>
<dbReference type="CDD" id="cd19088">
    <property type="entry name" value="AKR_AKR13B1"/>
    <property type="match status" value="1"/>
</dbReference>
<dbReference type="SUPFAM" id="SSF51430">
    <property type="entry name" value="NAD(P)-linked oxidoreductase"/>
    <property type="match status" value="1"/>
</dbReference>
<dbReference type="InterPro" id="IPR036812">
    <property type="entry name" value="NAD(P)_OxRdtase_dom_sf"/>
</dbReference>
<evidence type="ECO:0000259" key="2">
    <source>
        <dbReference type="Pfam" id="PF00248"/>
    </source>
</evidence>
<keyword evidence="1" id="KW-0560">Oxidoreductase</keyword>
<dbReference type="InterPro" id="IPR050791">
    <property type="entry name" value="Aldo-Keto_reductase"/>
</dbReference>
<feature type="domain" description="NADP-dependent oxidoreductase" evidence="2">
    <location>
        <begin position="11"/>
        <end position="282"/>
    </location>
</feature>
<name>A0ABV6LWD6_9ACTN</name>
<dbReference type="PRINTS" id="PR00069">
    <property type="entry name" value="ALDKETRDTASE"/>
</dbReference>
<evidence type="ECO:0000313" key="4">
    <source>
        <dbReference type="Proteomes" id="UP001589867"/>
    </source>
</evidence>
<dbReference type="InterPro" id="IPR020471">
    <property type="entry name" value="AKR"/>
</dbReference>
<accession>A0ABV6LWD6</accession>
<dbReference type="Proteomes" id="UP001589867">
    <property type="component" value="Unassembled WGS sequence"/>
</dbReference>
<proteinExistence type="predicted"/>
<reference evidence="3 4" key="1">
    <citation type="submission" date="2024-09" db="EMBL/GenBank/DDBJ databases">
        <authorList>
            <person name="Sun Q."/>
            <person name="Mori K."/>
        </authorList>
    </citation>
    <scope>NUCLEOTIDE SEQUENCE [LARGE SCALE GENOMIC DNA]</scope>
    <source>
        <strain evidence="3 4">TBRC 3947</strain>
    </source>
</reference>
<dbReference type="Gene3D" id="3.20.20.100">
    <property type="entry name" value="NADP-dependent oxidoreductase domain"/>
    <property type="match status" value="1"/>
</dbReference>